<evidence type="ECO:0000313" key="10">
    <source>
        <dbReference type="EMBL" id="OTF69866.1"/>
    </source>
</evidence>
<accession>A0A1Y3AQX4</accession>
<sequence>DYILDTKIDDYDQVFKFFALNRSTGELFLIRPLDRDPPNGRSRWRFSIQARNHHTQMILAMADVAITVRDINDNKPLFEQKLYRTTLMENGPAGQILTKLHAIDFDEADLADNGKILYSLIKSSISDSKWTTDLFQIDPHNGVLTVLDCCFDREKQSEYQLIARATDAGGLWDETKILVTIGDLNDNPPKFLNPSRTLRLDEMNVHNNQQQQQQNEQDENIFTFYITDEDLPKNNHHNYEIINATDCPLFKRFYIGKRKFYIFSIFCSHYPSIIICIIMYSFSIFLHIILCRFFIDFPFREKG</sequence>
<dbReference type="CDD" id="cd11304">
    <property type="entry name" value="Cadherin_repeat"/>
    <property type="match status" value="2"/>
</dbReference>
<feature type="transmembrane region" description="Helical" evidence="8">
    <location>
        <begin position="270"/>
        <end position="295"/>
    </location>
</feature>
<dbReference type="GO" id="GO:0016342">
    <property type="term" value="C:catenin complex"/>
    <property type="evidence" value="ECO:0007669"/>
    <property type="project" value="TreeGrafter"/>
</dbReference>
<dbReference type="InterPro" id="IPR020894">
    <property type="entry name" value="Cadherin_CS"/>
</dbReference>
<organism evidence="10 11">
    <name type="scientific">Euroglyphus maynei</name>
    <name type="common">Mayne's house dust mite</name>
    <dbReference type="NCBI Taxonomy" id="6958"/>
    <lineage>
        <taxon>Eukaryota</taxon>
        <taxon>Metazoa</taxon>
        <taxon>Ecdysozoa</taxon>
        <taxon>Arthropoda</taxon>
        <taxon>Chelicerata</taxon>
        <taxon>Arachnida</taxon>
        <taxon>Acari</taxon>
        <taxon>Acariformes</taxon>
        <taxon>Sarcoptiformes</taxon>
        <taxon>Astigmata</taxon>
        <taxon>Psoroptidia</taxon>
        <taxon>Analgoidea</taxon>
        <taxon>Pyroglyphidae</taxon>
        <taxon>Pyroglyphinae</taxon>
        <taxon>Euroglyphus</taxon>
    </lineage>
</organism>
<dbReference type="Proteomes" id="UP000194236">
    <property type="component" value="Unassembled WGS sequence"/>
</dbReference>
<keyword evidence="2" id="KW-0677">Repeat</keyword>
<dbReference type="InterPro" id="IPR039808">
    <property type="entry name" value="Cadherin"/>
</dbReference>
<dbReference type="GO" id="GO:0007156">
    <property type="term" value="P:homophilic cell adhesion via plasma membrane adhesion molecules"/>
    <property type="evidence" value="ECO:0007669"/>
    <property type="project" value="InterPro"/>
</dbReference>
<dbReference type="PROSITE" id="PS50268">
    <property type="entry name" value="CADHERIN_2"/>
    <property type="match status" value="2"/>
</dbReference>
<dbReference type="Gene3D" id="2.60.40.60">
    <property type="entry name" value="Cadherins"/>
    <property type="match status" value="2"/>
</dbReference>
<dbReference type="InterPro" id="IPR015919">
    <property type="entry name" value="Cadherin-like_sf"/>
</dbReference>
<keyword evidence="6" id="KW-0325">Glycoprotein</keyword>
<feature type="non-terminal residue" evidence="10">
    <location>
        <position position="1"/>
    </location>
</feature>
<comment type="caution">
    <text evidence="10">The sequence shown here is derived from an EMBL/GenBank/DDBJ whole genome shotgun (WGS) entry which is preliminary data.</text>
</comment>
<dbReference type="GO" id="GO:0016477">
    <property type="term" value="P:cell migration"/>
    <property type="evidence" value="ECO:0007669"/>
    <property type="project" value="TreeGrafter"/>
</dbReference>
<dbReference type="InterPro" id="IPR002126">
    <property type="entry name" value="Cadherin-like_dom"/>
</dbReference>
<keyword evidence="4" id="KW-0130">Cell adhesion</keyword>
<proteinExistence type="predicted"/>
<name>A0A1Y3AQX4_EURMA</name>
<keyword evidence="8" id="KW-1133">Transmembrane helix</keyword>
<dbReference type="PRINTS" id="PR00205">
    <property type="entry name" value="CADHERIN"/>
</dbReference>
<dbReference type="GO" id="GO:0031175">
    <property type="term" value="P:neuron projection development"/>
    <property type="evidence" value="ECO:0007669"/>
    <property type="project" value="TreeGrafter"/>
</dbReference>
<keyword evidence="3 7" id="KW-0106">Calcium</keyword>
<dbReference type="FunFam" id="2.60.40.60:FF:000002">
    <property type="entry name" value="Protocadherin alpha 2"/>
    <property type="match status" value="1"/>
</dbReference>
<evidence type="ECO:0000256" key="8">
    <source>
        <dbReference type="SAM" id="Phobius"/>
    </source>
</evidence>
<dbReference type="PANTHER" id="PTHR24027:SF438">
    <property type="entry name" value="CADHERIN 23"/>
    <property type="match status" value="1"/>
</dbReference>
<evidence type="ECO:0000256" key="3">
    <source>
        <dbReference type="ARBA" id="ARBA00022837"/>
    </source>
</evidence>
<protein>
    <recommendedName>
        <fullName evidence="9">Cadherin domain-containing protein</fullName>
    </recommendedName>
</protein>
<dbReference type="OrthoDB" id="6513612at2759"/>
<dbReference type="AlphaFoldDB" id="A0A1Y3AQX4"/>
<evidence type="ECO:0000313" key="11">
    <source>
        <dbReference type="Proteomes" id="UP000194236"/>
    </source>
</evidence>
<dbReference type="PROSITE" id="PS00232">
    <property type="entry name" value="CADHERIN_1"/>
    <property type="match status" value="2"/>
</dbReference>
<dbReference type="GO" id="GO:0008013">
    <property type="term" value="F:beta-catenin binding"/>
    <property type="evidence" value="ECO:0007669"/>
    <property type="project" value="TreeGrafter"/>
</dbReference>
<evidence type="ECO:0000256" key="6">
    <source>
        <dbReference type="ARBA" id="ARBA00023180"/>
    </source>
</evidence>
<dbReference type="PANTHER" id="PTHR24027">
    <property type="entry name" value="CADHERIN-23"/>
    <property type="match status" value="1"/>
</dbReference>
<evidence type="ECO:0000256" key="1">
    <source>
        <dbReference type="ARBA" id="ARBA00004167"/>
    </source>
</evidence>
<dbReference type="GO" id="GO:0005509">
    <property type="term" value="F:calcium ion binding"/>
    <property type="evidence" value="ECO:0007669"/>
    <property type="project" value="UniProtKB-UniRule"/>
</dbReference>
<dbReference type="SUPFAM" id="SSF49313">
    <property type="entry name" value="Cadherin-like"/>
    <property type="match status" value="2"/>
</dbReference>
<dbReference type="Pfam" id="PF00028">
    <property type="entry name" value="Cadherin"/>
    <property type="match status" value="1"/>
</dbReference>
<evidence type="ECO:0000256" key="7">
    <source>
        <dbReference type="PROSITE-ProRule" id="PRU00043"/>
    </source>
</evidence>
<evidence type="ECO:0000256" key="2">
    <source>
        <dbReference type="ARBA" id="ARBA00022737"/>
    </source>
</evidence>
<dbReference type="GO" id="GO:0045296">
    <property type="term" value="F:cadherin binding"/>
    <property type="evidence" value="ECO:0007669"/>
    <property type="project" value="TreeGrafter"/>
</dbReference>
<dbReference type="EMBL" id="MUJZ01068482">
    <property type="protein sequence ID" value="OTF69866.1"/>
    <property type="molecule type" value="Genomic_DNA"/>
</dbReference>
<evidence type="ECO:0000259" key="9">
    <source>
        <dbReference type="PROSITE" id="PS50268"/>
    </source>
</evidence>
<evidence type="ECO:0000256" key="4">
    <source>
        <dbReference type="ARBA" id="ARBA00022889"/>
    </source>
</evidence>
<feature type="domain" description="Cadherin" evidence="9">
    <location>
        <begin position="79"/>
        <end position="191"/>
    </location>
</feature>
<keyword evidence="8" id="KW-0812">Transmembrane</keyword>
<evidence type="ECO:0000256" key="5">
    <source>
        <dbReference type="ARBA" id="ARBA00023136"/>
    </source>
</evidence>
<keyword evidence="5 8" id="KW-0472">Membrane</keyword>
<reference evidence="10 11" key="1">
    <citation type="submission" date="2017-03" db="EMBL/GenBank/DDBJ databases">
        <title>Genome Survey of Euroglyphus maynei.</title>
        <authorList>
            <person name="Arlian L.G."/>
            <person name="Morgan M.S."/>
            <person name="Rider S.D."/>
        </authorList>
    </citation>
    <scope>NUCLEOTIDE SEQUENCE [LARGE SCALE GENOMIC DNA]</scope>
    <source>
        <strain evidence="10">Arlian Lab</strain>
        <tissue evidence="10">Whole body</tissue>
    </source>
</reference>
<dbReference type="SMART" id="SM00112">
    <property type="entry name" value="CA"/>
    <property type="match status" value="2"/>
</dbReference>
<comment type="subcellular location">
    <subcellularLocation>
        <location evidence="1">Membrane</location>
        <topology evidence="1">Single-pass membrane protein</topology>
    </subcellularLocation>
</comment>
<keyword evidence="11" id="KW-1185">Reference proteome</keyword>
<feature type="domain" description="Cadherin" evidence="9">
    <location>
        <begin position="2"/>
        <end position="78"/>
    </location>
</feature>
<gene>
    <name evidence="10" type="ORF">BLA29_007399</name>
</gene>